<evidence type="ECO:0000313" key="3">
    <source>
        <dbReference type="Proteomes" id="UP000296706"/>
    </source>
</evidence>
<dbReference type="Proteomes" id="UP000296706">
    <property type="component" value="Chromosome"/>
</dbReference>
<keyword evidence="3" id="KW-1185">Reference proteome</keyword>
<gene>
    <name evidence="2" type="ORF">DV733_15555</name>
</gene>
<sequence>MGPARTDLAAVLTTTRTNATLSWLLLGFVVATAVGNSFFGDPLWAGFALVVACVLALPPIALATRRAMIPWEVALVATLPVFAHSLPIHPLIGQLTTYLSVAALALVVAVELHLFTPIQMSVGFAIVFVVVATLAAAGFWAIARWSSDVLLGTTLVLDPAQTTLEQERELMVEFVASALAGLLAGLLFEFYVRRNVRPGKRLP</sequence>
<dbReference type="EMBL" id="CP031310">
    <property type="protein sequence ID" value="QCC52556.1"/>
    <property type="molecule type" value="Genomic_DNA"/>
</dbReference>
<feature type="transmembrane region" description="Helical" evidence="1">
    <location>
        <begin position="21"/>
        <end position="38"/>
    </location>
</feature>
<keyword evidence="1" id="KW-0472">Membrane</keyword>
<accession>A0A4D6HH37</accession>
<organism evidence="2 3">
    <name type="scientific">Halapricum salinum</name>
    <dbReference type="NCBI Taxonomy" id="1457250"/>
    <lineage>
        <taxon>Archaea</taxon>
        <taxon>Methanobacteriati</taxon>
        <taxon>Methanobacteriota</taxon>
        <taxon>Stenosarchaea group</taxon>
        <taxon>Halobacteria</taxon>
        <taxon>Halobacteriales</taxon>
        <taxon>Haloarculaceae</taxon>
        <taxon>Halapricum</taxon>
    </lineage>
</organism>
<dbReference type="OrthoDB" id="342532at2157"/>
<feature type="transmembrane region" description="Helical" evidence="1">
    <location>
        <begin position="69"/>
        <end position="89"/>
    </location>
</feature>
<dbReference type="RefSeq" id="WP_049992883.1">
    <property type="nucleotide sequence ID" value="NZ_CP031310.1"/>
</dbReference>
<feature type="transmembrane region" description="Helical" evidence="1">
    <location>
        <begin position="174"/>
        <end position="192"/>
    </location>
</feature>
<evidence type="ECO:0000313" key="2">
    <source>
        <dbReference type="EMBL" id="QCC52556.1"/>
    </source>
</evidence>
<feature type="transmembrane region" description="Helical" evidence="1">
    <location>
        <begin position="95"/>
        <end position="115"/>
    </location>
</feature>
<feature type="transmembrane region" description="Helical" evidence="1">
    <location>
        <begin position="122"/>
        <end position="143"/>
    </location>
</feature>
<dbReference type="STRING" id="1457250.GCA_000755225_01988"/>
<name>A0A4D6HH37_9EURY</name>
<keyword evidence="1" id="KW-0812">Transmembrane</keyword>
<feature type="transmembrane region" description="Helical" evidence="1">
    <location>
        <begin position="44"/>
        <end position="62"/>
    </location>
</feature>
<dbReference type="GeneID" id="39849305"/>
<protein>
    <submittedName>
        <fullName evidence="2">Uncharacterized protein</fullName>
    </submittedName>
</protein>
<dbReference type="AlphaFoldDB" id="A0A4D6HH37"/>
<dbReference type="KEGG" id="hsn:DV733_15555"/>
<keyword evidence="1" id="KW-1133">Transmembrane helix</keyword>
<evidence type="ECO:0000256" key="1">
    <source>
        <dbReference type="SAM" id="Phobius"/>
    </source>
</evidence>
<reference evidence="2 3" key="1">
    <citation type="journal article" date="2019" name="Nat. Commun.">
        <title>A new type of DNA phosphorothioation-based antiviral system in archaea.</title>
        <authorList>
            <person name="Xiong L."/>
            <person name="Liu S."/>
            <person name="Chen S."/>
            <person name="Xiao Y."/>
            <person name="Zhu B."/>
            <person name="Gao Y."/>
            <person name="Zhang Y."/>
            <person name="Chen B."/>
            <person name="Luo J."/>
            <person name="Deng Z."/>
            <person name="Chen X."/>
            <person name="Wang L."/>
            <person name="Chen S."/>
        </authorList>
    </citation>
    <scope>NUCLEOTIDE SEQUENCE [LARGE SCALE GENOMIC DNA]</scope>
    <source>
        <strain evidence="2 3">CBA1105</strain>
    </source>
</reference>
<proteinExistence type="predicted"/>